<accession>A0A645F3Z7</accession>
<sequence>MNAISYIKEYAHEFTQSLYIKKVKRLLNLVLALSDLPEFEGIGNLYSLPKPNFVLQNNPRYRIIWELYLQLVSKQRIIESLWTNRHLFYREFVIHAFLSILHAASSKGRTSHFKQFLWIRKYPDEKGQFFNSAEASYYGFFSSPTKTFACKYKEYDDRVQYAWSHRIKPVGIGVAYIPESLEQMVFPANSLQHVIILEKPVKTINASPLTHIIDLSSLHKDLPHHIFATIQETLYHDCLSI</sequence>
<comment type="caution">
    <text evidence="1">The sequence shown here is derived from an EMBL/GenBank/DDBJ whole genome shotgun (WGS) entry which is preliminary data.</text>
</comment>
<dbReference type="EMBL" id="VSSQ01054179">
    <property type="protein sequence ID" value="MPN08159.1"/>
    <property type="molecule type" value="Genomic_DNA"/>
</dbReference>
<reference evidence="1" key="1">
    <citation type="submission" date="2019-08" db="EMBL/GenBank/DDBJ databases">
        <authorList>
            <person name="Kucharzyk K."/>
            <person name="Murdoch R.W."/>
            <person name="Higgins S."/>
            <person name="Loffler F."/>
        </authorList>
    </citation>
    <scope>NUCLEOTIDE SEQUENCE</scope>
</reference>
<gene>
    <name evidence="1" type="ORF">SDC9_155439</name>
</gene>
<protein>
    <submittedName>
        <fullName evidence="1">Uncharacterized protein</fullName>
    </submittedName>
</protein>
<evidence type="ECO:0000313" key="1">
    <source>
        <dbReference type="EMBL" id="MPN08159.1"/>
    </source>
</evidence>
<dbReference type="AlphaFoldDB" id="A0A645F3Z7"/>
<proteinExistence type="predicted"/>
<organism evidence="1">
    <name type="scientific">bioreactor metagenome</name>
    <dbReference type="NCBI Taxonomy" id="1076179"/>
    <lineage>
        <taxon>unclassified sequences</taxon>
        <taxon>metagenomes</taxon>
        <taxon>ecological metagenomes</taxon>
    </lineage>
</organism>
<name>A0A645F3Z7_9ZZZZ</name>